<gene>
    <name evidence="1" type="ORF">RhiXN_04725</name>
</gene>
<dbReference type="EMBL" id="CP059659">
    <property type="protein sequence ID" value="QRW16723.1"/>
    <property type="molecule type" value="Genomic_DNA"/>
</dbReference>
<accession>A0A8H8SU43</accession>
<proteinExistence type="predicted"/>
<protein>
    <submittedName>
        <fullName evidence="1">Uncharacterized protein</fullName>
    </submittedName>
</protein>
<dbReference type="RefSeq" id="XP_043176960.1">
    <property type="nucleotide sequence ID" value="XM_043324541.1"/>
</dbReference>
<dbReference type="AlphaFoldDB" id="A0A8H8SU43"/>
<sequence length="148" mass="16694">MSNPAPSFLTRWYMNSVSNMLRHVARHGDGRLCPNFIELLRTTGDRVFVHESQYNGMNQGVIPLNPDPMFTYNGYRNALDALIIAASQLFQGPHAKVYKQISRSLTGLLAVAHSKGSERLLLILSEEDIDSRWEAHLYDLGHAIMLIV</sequence>
<name>A0A8H8SU43_9AGAM</name>
<organism evidence="1 2">
    <name type="scientific">Rhizoctonia solani</name>
    <dbReference type="NCBI Taxonomy" id="456999"/>
    <lineage>
        <taxon>Eukaryota</taxon>
        <taxon>Fungi</taxon>
        <taxon>Dikarya</taxon>
        <taxon>Basidiomycota</taxon>
        <taxon>Agaricomycotina</taxon>
        <taxon>Agaricomycetes</taxon>
        <taxon>Cantharellales</taxon>
        <taxon>Ceratobasidiaceae</taxon>
        <taxon>Rhizoctonia</taxon>
    </lineage>
</organism>
<reference evidence="1" key="1">
    <citation type="submission" date="2020-05" db="EMBL/GenBank/DDBJ databases">
        <title>Evolutionary and genomic comparisons of hybrid uninucleate and nonhybrid Rhizoctonia fungi.</title>
        <authorList>
            <person name="Li C."/>
            <person name="Chen X."/>
        </authorList>
    </citation>
    <scope>NUCLEOTIDE SEQUENCE</scope>
    <source>
        <strain evidence="1">AG-1 IA</strain>
    </source>
</reference>
<dbReference type="Proteomes" id="UP000650533">
    <property type="component" value="Chromosome 2"/>
</dbReference>
<evidence type="ECO:0000313" key="1">
    <source>
        <dbReference type="EMBL" id="QRW16723.1"/>
    </source>
</evidence>
<dbReference type="GeneID" id="67027004"/>
<dbReference type="KEGG" id="rsx:RhiXN_04725"/>
<evidence type="ECO:0000313" key="2">
    <source>
        <dbReference type="Proteomes" id="UP000650533"/>
    </source>
</evidence>